<name>A0A317MZU9_9GAMM</name>
<dbReference type="GO" id="GO:0004322">
    <property type="term" value="F:ferroxidase activity"/>
    <property type="evidence" value="ECO:0007669"/>
    <property type="project" value="InterPro"/>
</dbReference>
<dbReference type="GO" id="GO:0140737">
    <property type="term" value="C:encapsulin nanocompartment"/>
    <property type="evidence" value="ECO:0007669"/>
    <property type="project" value="UniProtKB-SubCell"/>
</dbReference>
<keyword evidence="7" id="KW-1185">Reference proteome</keyword>
<dbReference type="Gene3D" id="6.10.140.1960">
    <property type="match status" value="1"/>
</dbReference>
<keyword evidence="5" id="KW-1284">Encapsulin nanocompartment</keyword>
<evidence type="ECO:0000256" key="1">
    <source>
        <dbReference type="ARBA" id="ARBA00022434"/>
    </source>
</evidence>
<dbReference type="InterPro" id="IPR054581">
    <property type="entry name" value="EncFtn-like"/>
</dbReference>
<dbReference type="RefSeq" id="WP_110016703.1">
    <property type="nucleotide sequence ID" value="NZ_QGTJ01000001.1"/>
</dbReference>
<dbReference type="SUPFAM" id="SSF47240">
    <property type="entry name" value="Ferritin-like"/>
    <property type="match status" value="1"/>
</dbReference>
<keyword evidence="2" id="KW-0479">Metal-binding</keyword>
<dbReference type="AlphaFoldDB" id="A0A317MZU9"/>
<evidence type="ECO:0000256" key="4">
    <source>
        <dbReference type="ARBA" id="ARBA00033738"/>
    </source>
</evidence>
<dbReference type="EMBL" id="QGTJ01000001">
    <property type="protein sequence ID" value="PWV65706.1"/>
    <property type="molecule type" value="Genomic_DNA"/>
</dbReference>
<protein>
    <submittedName>
        <fullName evidence="6">Uncharacterized protein</fullName>
    </submittedName>
</protein>
<dbReference type="NCBIfam" id="TIGR04535">
    <property type="entry name" value="ferrit_encaps"/>
    <property type="match status" value="1"/>
</dbReference>
<evidence type="ECO:0000313" key="6">
    <source>
        <dbReference type="EMBL" id="PWV65706.1"/>
    </source>
</evidence>
<evidence type="ECO:0000256" key="3">
    <source>
        <dbReference type="ARBA" id="ARBA00023004"/>
    </source>
</evidence>
<keyword evidence="3" id="KW-0408">Iron</keyword>
<dbReference type="OrthoDB" id="9796238at2"/>
<evidence type="ECO:0000256" key="2">
    <source>
        <dbReference type="ARBA" id="ARBA00022723"/>
    </source>
</evidence>
<comment type="caution">
    <text evidence="6">The sequence shown here is derived from an EMBL/GenBank/DDBJ whole genome shotgun (WGS) entry which is preliminary data.</text>
</comment>
<dbReference type="InterPro" id="IPR030907">
    <property type="entry name" value="Ferrit_encaps"/>
</dbReference>
<reference evidence="6 7" key="1">
    <citation type="submission" date="2018-05" db="EMBL/GenBank/DDBJ databases">
        <title>Genomic Encyclopedia of Type Strains, Phase IV (KMG-IV): sequencing the most valuable type-strain genomes for metagenomic binning, comparative biology and taxonomic classification.</title>
        <authorList>
            <person name="Goeker M."/>
        </authorList>
    </citation>
    <scope>NUCLEOTIDE SEQUENCE [LARGE SCALE GENOMIC DNA]</scope>
    <source>
        <strain evidence="6 7">DSM 23606</strain>
    </source>
</reference>
<keyword evidence="1" id="KW-0409">Iron storage</keyword>
<dbReference type="InterPro" id="IPR009078">
    <property type="entry name" value="Ferritin-like_SF"/>
</dbReference>
<organism evidence="6 7">
    <name type="scientific">Plasticicumulans acidivorans</name>
    <dbReference type="NCBI Taxonomy" id="886464"/>
    <lineage>
        <taxon>Bacteria</taxon>
        <taxon>Pseudomonadati</taxon>
        <taxon>Pseudomonadota</taxon>
        <taxon>Gammaproteobacteria</taxon>
        <taxon>Candidatus Competibacteraceae</taxon>
        <taxon>Plasticicumulans</taxon>
    </lineage>
</organism>
<sequence length="95" mass="11248">MSSEGLHEPIEKMSAQTLEMHRAIVSLMEELEAVDWYNQRADACEEPELKAILQHNANEEKEHASMLLEWIRRHDPNFDHELKDYLFTDKSLMHD</sequence>
<dbReference type="Proteomes" id="UP000246569">
    <property type="component" value="Unassembled WGS sequence"/>
</dbReference>
<proteinExistence type="predicted"/>
<gene>
    <name evidence="6" type="ORF">C7443_101191</name>
</gene>
<evidence type="ECO:0000256" key="5">
    <source>
        <dbReference type="ARBA" id="ARBA00033787"/>
    </source>
</evidence>
<evidence type="ECO:0000313" key="7">
    <source>
        <dbReference type="Proteomes" id="UP000246569"/>
    </source>
</evidence>
<dbReference type="GO" id="GO:0046872">
    <property type="term" value="F:metal ion binding"/>
    <property type="evidence" value="ECO:0007669"/>
    <property type="project" value="UniProtKB-KW"/>
</dbReference>
<dbReference type="GO" id="GO:0006879">
    <property type="term" value="P:intracellular iron ion homeostasis"/>
    <property type="evidence" value="ECO:0007669"/>
    <property type="project" value="UniProtKB-KW"/>
</dbReference>
<dbReference type="Pfam" id="PF22277">
    <property type="entry name" value="EncFtn-like"/>
    <property type="match status" value="1"/>
</dbReference>
<comment type="subcellular location">
    <subcellularLocation>
        <location evidence="4">Encapsulin nanocompartment</location>
    </subcellularLocation>
</comment>
<accession>A0A317MZU9</accession>